<evidence type="ECO:0000256" key="4">
    <source>
        <dbReference type="ARBA" id="ARBA00022540"/>
    </source>
</evidence>
<dbReference type="InterPro" id="IPR037171">
    <property type="entry name" value="NagB/RpiA_transferase-like"/>
</dbReference>
<keyword evidence="4" id="KW-0396">Initiation factor</keyword>
<evidence type="ECO:0000256" key="2">
    <source>
        <dbReference type="ARBA" id="ARBA00007251"/>
    </source>
</evidence>
<dbReference type="RefSeq" id="XP_015184886.1">
    <property type="nucleotide sequence ID" value="XM_015329400.1"/>
</dbReference>
<sequence>MAACAGVNVYIKPEGKSKAELRAERRAKQEAQRAAKQALKTVKQEQVGEKVKVKSKPNIVQSKTVVTTITNHPIDDITNRTIKKTIKDDTHEVNLFKHLYHEREHALHEATTSNFNIHPAIRKLGVQYENKILVGSNARCVAFLVAIKQLIEDFERPLKTDFSRGLEAKLKETVSYLHACRPLAVSMQNALRHLKWQMTQLDSTSTDTDVNISY</sequence>
<evidence type="ECO:0000256" key="5">
    <source>
        <dbReference type="ARBA" id="ARBA00022917"/>
    </source>
</evidence>
<comment type="subunit">
    <text evidence="8">Component of the translation initiation factor 2B (eIF2B) complex which is a heterodecamer of two sets of five different subunits: alpha, beta, gamma, delta and epsilon. Subunits alpha, beta and delta comprise a regulatory subcomplex and subunits epsilon and gamma comprise a catalytic subcomplex. Within the complex, the hexameric regulatory complex resides at the center, with the two heterodimeric catalytic subcomplexes bound on opposite sides.</text>
</comment>
<dbReference type="SUPFAM" id="SSF100950">
    <property type="entry name" value="NagB/RpiA/CoA transferase-like"/>
    <property type="match status" value="1"/>
</dbReference>
<accession>A0ABM1IXE9</accession>
<keyword evidence="5" id="KW-0648">Protein biosynthesis</keyword>
<evidence type="ECO:0000256" key="6">
    <source>
        <dbReference type="ARBA" id="ARBA00044147"/>
    </source>
</evidence>
<dbReference type="PANTHER" id="PTHR10233:SF14">
    <property type="entry name" value="TRANSLATION INITIATION FACTOR EIF-2B SUBUNIT DELTA"/>
    <property type="match status" value="1"/>
</dbReference>
<evidence type="ECO:0000256" key="1">
    <source>
        <dbReference type="ARBA" id="ARBA00004514"/>
    </source>
</evidence>
<evidence type="ECO:0000256" key="9">
    <source>
        <dbReference type="RuleBase" id="RU003814"/>
    </source>
</evidence>
<name>A0ABM1IXE9_POLDO</name>
<evidence type="ECO:0000256" key="8">
    <source>
        <dbReference type="ARBA" id="ARBA00046432"/>
    </source>
</evidence>
<dbReference type="PANTHER" id="PTHR10233">
    <property type="entry name" value="TRANSLATION INITIATION FACTOR EIF-2B"/>
    <property type="match status" value="1"/>
</dbReference>
<dbReference type="GeneID" id="107070859"/>
<gene>
    <name evidence="11" type="primary">LOC107070859</name>
</gene>
<dbReference type="Pfam" id="PF01008">
    <property type="entry name" value="IF-2B"/>
    <property type="match status" value="1"/>
</dbReference>
<proteinExistence type="inferred from homology"/>
<dbReference type="Proteomes" id="UP000694924">
    <property type="component" value="Unplaced"/>
</dbReference>
<comment type="similarity">
    <text evidence="2 9">Belongs to the eIF-2B alpha/beta/delta subunits family.</text>
</comment>
<comment type="subcellular location">
    <subcellularLocation>
        <location evidence="1">Cytoplasm</location>
        <location evidence="1">Cytosol</location>
    </subcellularLocation>
</comment>
<keyword evidence="3" id="KW-0963">Cytoplasm</keyword>
<evidence type="ECO:0000313" key="11">
    <source>
        <dbReference type="RefSeq" id="XP_015184886.1"/>
    </source>
</evidence>
<keyword evidence="10" id="KW-1185">Reference proteome</keyword>
<protein>
    <recommendedName>
        <fullName evidence="6">Translation initiation factor eIF2B subunit delta</fullName>
    </recommendedName>
    <alternativeName>
        <fullName evidence="7">eIF2B GDP-GTP exchange factor subunit delta</fullName>
    </alternativeName>
</protein>
<evidence type="ECO:0000256" key="3">
    <source>
        <dbReference type="ARBA" id="ARBA00022490"/>
    </source>
</evidence>
<evidence type="ECO:0000313" key="10">
    <source>
        <dbReference type="Proteomes" id="UP000694924"/>
    </source>
</evidence>
<evidence type="ECO:0000256" key="7">
    <source>
        <dbReference type="ARBA" id="ARBA00044356"/>
    </source>
</evidence>
<organism evidence="10 11">
    <name type="scientific">Polistes dominula</name>
    <name type="common">European paper wasp</name>
    <name type="synonym">Vespa dominula</name>
    <dbReference type="NCBI Taxonomy" id="743375"/>
    <lineage>
        <taxon>Eukaryota</taxon>
        <taxon>Metazoa</taxon>
        <taxon>Ecdysozoa</taxon>
        <taxon>Arthropoda</taxon>
        <taxon>Hexapoda</taxon>
        <taxon>Insecta</taxon>
        <taxon>Pterygota</taxon>
        <taxon>Neoptera</taxon>
        <taxon>Endopterygota</taxon>
        <taxon>Hymenoptera</taxon>
        <taxon>Apocrita</taxon>
        <taxon>Aculeata</taxon>
        <taxon>Vespoidea</taxon>
        <taxon>Vespidae</taxon>
        <taxon>Polistinae</taxon>
        <taxon>Polistini</taxon>
        <taxon>Polistes</taxon>
    </lineage>
</organism>
<reference evidence="11" key="1">
    <citation type="submission" date="2025-08" db="UniProtKB">
        <authorList>
            <consortium name="RefSeq"/>
        </authorList>
    </citation>
    <scope>IDENTIFICATION</scope>
    <source>
        <tissue evidence="11">Whole body</tissue>
    </source>
</reference>
<dbReference type="InterPro" id="IPR000649">
    <property type="entry name" value="IF-2B-related"/>
</dbReference>